<feature type="chain" id="PRO_5045154442" evidence="1">
    <location>
        <begin position="36"/>
        <end position="664"/>
    </location>
</feature>
<dbReference type="PANTHER" id="PTHR43308:SF5">
    <property type="entry name" value="S-LAYER PROTEIN _ PEPTIDOGLYCAN ENDO-BETA-N-ACETYLGLUCOSAMINIDASE"/>
    <property type="match status" value="1"/>
</dbReference>
<feature type="signal peptide" evidence="1">
    <location>
        <begin position="1"/>
        <end position="35"/>
    </location>
</feature>
<dbReference type="PROSITE" id="PS51272">
    <property type="entry name" value="SLH"/>
    <property type="match status" value="3"/>
</dbReference>
<feature type="domain" description="SLH" evidence="2">
    <location>
        <begin position="541"/>
        <end position="603"/>
    </location>
</feature>
<gene>
    <name evidence="3" type="primary">txxe 2984</name>
    <name evidence="3" type="ORF">TXXE_14795</name>
</gene>
<feature type="domain" description="SLH" evidence="2">
    <location>
        <begin position="606"/>
        <end position="664"/>
    </location>
</feature>
<accession>A0ABM8V707</accession>
<organism evidence="3 4">
    <name type="scientific">Thermobacillus xylanilyticus</name>
    <dbReference type="NCBI Taxonomy" id="76633"/>
    <lineage>
        <taxon>Bacteria</taxon>
        <taxon>Bacillati</taxon>
        <taxon>Bacillota</taxon>
        <taxon>Bacilli</taxon>
        <taxon>Bacillales</taxon>
        <taxon>Paenibacillaceae</taxon>
        <taxon>Thermobacillus</taxon>
    </lineage>
</organism>
<dbReference type="GO" id="GO:0051060">
    <property type="term" value="F:pullulanase activity"/>
    <property type="evidence" value="ECO:0007669"/>
    <property type="project" value="UniProtKB-EC"/>
</dbReference>
<name>A0ABM8V707_THEXY</name>
<evidence type="ECO:0000313" key="4">
    <source>
        <dbReference type="Proteomes" id="UP000681526"/>
    </source>
</evidence>
<proteinExistence type="predicted"/>
<dbReference type="RefSeq" id="WP_213485330.1">
    <property type="nucleotide sequence ID" value="NZ_CAJRAY010000077.1"/>
</dbReference>
<keyword evidence="3" id="KW-0326">Glycosidase</keyword>
<keyword evidence="3" id="KW-0378">Hydrolase</keyword>
<dbReference type="Pfam" id="PF00395">
    <property type="entry name" value="SLH"/>
    <property type="match status" value="3"/>
</dbReference>
<protein>
    <submittedName>
        <fullName evidence="3">Amylopullulanase</fullName>
        <ecNumber evidence="3">3.2.1.41</ecNumber>
    </submittedName>
</protein>
<comment type="caution">
    <text evidence="3">The sequence shown here is derived from an EMBL/GenBank/DDBJ whole genome shotgun (WGS) entry which is preliminary data.</text>
</comment>
<reference evidence="3 4" key="1">
    <citation type="submission" date="2021-04" db="EMBL/GenBank/DDBJ databases">
        <authorList>
            <person name="Rakotoarivonina H."/>
        </authorList>
    </citation>
    <scope>NUCLEOTIDE SEQUENCE [LARGE SCALE GENOMIC DNA]</scope>
    <source>
        <strain evidence="3 4">XE</strain>
    </source>
</reference>
<dbReference type="EMBL" id="CAJRAY010000077">
    <property type="protein sequence ID" value="CAG5090867.1"/>
    <property type="molecule type" value="Genomic_DNA"/>
</dbReference>
<feature type="domain" description="SLH" evidence="2">
    <location>
        <begin position="480"/>
        <end position="540"/>
    </location>
</feature>
<dbReference type="Proteomes" id="UP000681526">
    <property type="component" value="Unassembled WGS sequence"/>
</dbReference>
<dbReference type="InterPro" id="IPR051465">
    <property type="entry name" value="Cell_Envelope_Struct_Comp"/>
</dbReference>
<sequence length="664" mass="71207">MKKYPIQHRSGWARLLAGALALLAAMMAPPFFGMAEGAAPEGLRTDFSVSGDRMIWFQVDGNGVKQVHYRDLTTGEERKLTDSAAAKDAPYLFGNTVVWADKGSHGPESVYWDIYSYNLETGRTEKLNKRTGEMSGPVTDGVGVVWFDRKPYGDMYYRHLATGEEYNLGEGLFPVLVDGRVVYRNARDGGLSMLDLRTGNRWPLVKLGGANYVDWFVFNGSHVLWKQKNGAGESQYALLAVDRLSAEPVELTPMAARSREYAVMAIGETQAVFVVDEGGSAALKGVDLETGRVYAVNAPVGAGQIAGFSGDKLVLSAADGSVSFIELTGPQGGGLPGIVIPPAAGEGSAGSKKRIGPAGGELVSEDGQARLRIAEGTFAEETDVSLDRVDLNDYVLADEKGRKLQGYEAWRVSADAAFGKRAELVLGYEQPEWRAVREKLGIYVYDDANGHWTYVGGITAEEEGCVRAAIDGPGIYAVLLREVTFPDVRGHWAQHAVEVLGARGIVDGTDKGTFDPAGQLTRAQFAKLLAAALRLEAAPSGQAPFADVPAGAWYADAVKAAAAAGLVEGDRGYFRPNAPLTREQMTVMLVRAIERKTGDAADAADLSGYRDAAAVSGWAREAMAKAVGMKLIEGYGDALRPQGTTTRAEAAVVIYRLLEQLHQL</sequence>
<evidence type="ECO:0000259" key="2">
    <source>
        <dbReference type="PROSITE" id="PS51272"/>
    </source>
</evidence>
<dbReference type="InterPro" id="IPR001119">
    <property type="entry name" value="SLH_dom"/>
</dbReference>
<keyword evidence="1" id="KW-0732">Signal</keyword>
<dbReference type="SUPFAM" id="SSF69304">
    <property type="entry name" value="Tricorn protease N-terminal domain"/>
    <property type="match status" value="2"/>
</dbReference>
<dbReference type="EC" id="3.2.1.41" evidence="3"/>
<dbReference type="PANTHER" id="PTHR43308">
    <property type="entry name" value="OUTER MEMBRANE PROTEIN ALPHA-RELATED"/>
    <property type="match status" value="1"/>
</dbReference>
<evidence type="ECO:0000313" key="3">
    <source>
        <dbReference type="EMBL" id="CAG5090867.1"/>
    </source>
</evidence>
<keyword evidence="4" id="KW-1185">Reference proteome</keyword>
<evidence type="ECO:0000256" key="1">
    <source>
        <dbReference type="SAM" id="SignalP"/>
    </source>
</evidence>